<evidence type="ECO:0000313" key="16">
    <source>
        <dbReference type="EMBL" id="QXM24348.1"/>
    </source>
</evidence>
<comment type="subunit">
    <text evidence="11">Part of the signal recognition particle protein translocation system, which is composed of SRP and FtsY. SRP is a ribonucleoprotein composed of Ffh and a 4.5S RNA molecule.</text>
</comment>
<gene>
    <name evidence="11 16" type="primary">ftsY</name>
    <name evidence="16" type="ORF">KO353_14030</name>
</gene>
<dbReference type="RefSeq" id="WP_218285405.1">
    <property type="nucleotide sequence ID" value="NZ_CP076448.1"/>
</dbReference>
<dbReference type="InterPro" id="IPR003593">
    <property type="entry name" value="AAA+_ATPase"/>
</dbReference>
<dbReference type="InterPro" id="IPR004390">
    <property type="entry name" value="SR_rcpt_FtsY"/>
</dbReference>
<protein>
    <recommendedName>
        <fullName evidence="11">Signal recognition particle receptor FtsY</fullName>
        <shortName evidence="11">SRP receptor</shortName>
        <ecNumber evidence="11">3.6.5.4</ecNumber>
    </recommendedName>
</protein>
<evidence type="ECO:0000256" key="4">
    <source>
        <dbReference type="ARBA" id="ARBA00022741"/>
    </source>
</evidence>
<evidence type="ECO:0000256" key="12">
    <source>
        <dbReference type="SAM" id="MobiDB-lite"/>
    </source>
</evidence>
<keyword evidence="2 11" id="KW-1003">Cell membrane</keyword>
<keyword evidence="8 11" id="KW-0675">Receptor</keyword>
<dbReference type="HAMAP" id="MF_00920">
    <property type="entry name" value="FtsY"/>
    <property type="match status" value="1"/>
</dbReference>
<accession>A0A975U2U8</accession>
<dbReference type="GO" id="GO:0005525">
    <property type="term" value="F:GTP binding"/>
    <property type="evidence" value="ECO:0007669"/>
    <property type="project" value="UniProtKB-UniRule"/>
</dbReference>
<keyword evidence="17" id="KW-1185">Reference proteome</keyword>
<dbReference type="InterPro" id="IPR000897">
    <property type="entry name" value="SRP54_GTPase_dom"/>
</dbReference>
<keyword evidence="7 11" id="KW-0472">Membrane</keyword>
<feature type="binding site" evidence="11">
    <location>
        <begin position="284"/>
        <end position="287"/>
    </location>
    <ligand>
        <name>GTP</name>
        <dbReference type="ChEBI" id="CHEBI:37565"/>
    </ligand>
</feature>
<dbReference type="FunFam" id="1.20.120.140:FF:000002">
    <property type="entry name" value="Signal recognition particle receptor FtsY"/>
    <property type="match status" value="1"/>
</dbReference>
<evidence type="ECO:0000256" key="7">
    <source>
        <dbReference type="ARBA" id="ARBA00023136"/>
    </source>
</evidence>
<dbReference type="CDD" id="cd17874">
    <property type="entry name" value="FtsY"/>
    <property type="match status" value="1"/>
</dbReference>
<keyword evidence="3 11" id="KW-0963">Cytoplasm</keyword>
<dbReference type="Pfam" id="PF02881">
    <property type="entry name" value="SRP54_N"/>
    <property type="match status" value="1"/>
</dbReference>
<evidence type="ECO:0000256" key="5">
    <source>
        <dbReference type="ARBA" id="ARBA00022801"/>
    </source>
</evidence>
<dbReference type="KEGG" id="elio:KO353_14030"/>
<dbReference type="Pfam" id="PF00448">
    <property type="entry name" value="SRP54"/>
    <property type="match status" value="1"/>
</dbReference>
<evidence type="ECO:0000256" key="3">
    <source>
        <dbReference type="ARBA" id="ARBA00022490"/>
    </source>
</evidence>
<dbReference type="PANTHER" id="PTHR43134">
    <property type="entry name" value="SIGNAL RECOGNITION PARTICLE RECEPTOR SUBUNIT ALPHA"/>
    <property type="match status" value="1"/>
</dbReference>
<feature type="region of interest" description="Disordered" evidence="12">
    <location>
        <begin position="1"/>
        <end position="30"/>
    </location>
</feature>
<dbReference type="EC" id="3.6.5.4" evidence="11"/>
<dbReference type="GO" id="GO:0006614">
    <property type="term" value="P:SRP-dependent cotranslational protein targeting to membrane"/>
    <property type="evidence" value="ECO:0007669"/>
    <property type="project" value="InterPro"/>
</dbReference>
<evidence type="ECO:0000256" key="2">
    <source>
        <dbReference type="ARBA" id="ARBA00022475"/>
    </source>
</evidence>
<keyword evidence="4 11" id="KW-0547">Nucleotide-binding</keyword>
<dbReference type="InterPro" id="IPR013822">
    <property type="entry name" value="Signal_recog_particl_SRP54_hlx"/>
</dbReference>
<evidence type="ECO:0000256" key="8">
    <source>
        <dbReference type="ARBA" id="ARBA00023170"/>
    </source>
</evidence>
<comment type="subcellular location">
    <subcellularLocation>
        <location evidence="1">Cell inner membrane</location>
        <topology evidence="1">Peripheral membrane protein</topology>
        <orientation evidence="1">Cytoplasmic side</orientation>
    </subcellularLocation>
    <subcellularLocation>
        <location evidence="11">Cell membrane</location>
        <topology evidence="11">Peripheral membrane protein</topology>
        <orientation evidence="11">Cytoplasmic side</orientation>
    </subcellularLocation>
    <subcellularLocation>
        <location evidence="11">Cytoplasm</location>
    </subcellularLocation>
</comment>
<feature type="binding site" evidence="11">
    <location>
        <begin position="138"/>
        <end position="145"/>
    </location>
    <ligand>
        <name>GTP</name>
        <dbReference type="ChEBI" id="CHEBI:37565"/>
    </ligand>
</feature>
<evidence type="ECO:0000259" key="13">
    <source>
        <dbReference type="SMART" id="SM00382"/>
    </source>
</evidence>
<reference evidence="16" key="1">
    <citation type="submission" date="2021-06" db="EMBL/GenBank/DDBJ databases">
        <title>Elioraea tepida, sp. nov., a moderately thermophilic aerobic anoxygenic phototrophic bacterium isolated from an alkaline siliceous hot spring mat community in Yellowstone National Park, WY, USA.</title>
        <authorList>
            <person name="Saini M.K."/>
            <person name="Yoshida S."/>
            <person name="Sebastian A."/>
            <person name="Hirose S."/>
            <person name="Hara E."/>
            <person name="Tamaki H."/>
            <person name="Soulier N.T."/>
            <person name="Albert I."/>
            <person name="Hanada S."/>
            <person name="Bryant D.A."/>
            <person name="Tank M."/>
        </authorList>
    </citation>
    <scope>NUCLEOTIDE SEQUENCE</scope>
    <source>
        <strain evidence="16">MS-P2</strain>
    </source>
</reference>
<dbReference type="GO" id="GO:0005886">
    <property type="term" value="C:plasma membrane"/>
    <property type="evidence" value="ECO:0007669"/>
    <property type="project" value="UniProtKB-SubCell"/>
</dbReference>
<evidence type="ECO:0000256" key="9">
    <source>
        <dbReference type="ARBA" id="ARBA00048027"/>
    </source>
</evidence>
<comment type="catalytic activity">
    <reaction evidence="9 11">
        <text>GTP + H2O = GDP + phosphate + H(+)</text>
        <dbReference type="Rhea" id="RHEA:19669"/>
        <dbReference type="ChEBI" id="CHEBI:15377"/>
        <dbReference type="ChEBI" id="CHEBI:15378"/>
        <dbReference type="ChEBI" id="CHEBI:37565"/>
        <dbReference type="ChEBI" id="CHEBI:43474"/>
        <dbReference type="ChEBI" id="CHEBI:58189"/>
        <dbReference type="EC" id="3.6.5.4"/>
    </reaction>
</comment>
<comment type="similarity">
    <text evidence="11">Belongs to the GTP-binding SRP family. FtsY subfamily.</text>
</comment>
<evidence type="ECO:0000259" key="14">
    <source>
        <dbReference type="SMART" id="SM00962"/>
    </source>
</evidence>
<dbReference type="SMART" id="SM00382">
    <property type="entry name" value="AAA"/>
    <property type="match status" value="1"/>
</dbReference>
<dbReference type="NCBIfam" id="TIGR00064">
    <property type="entry name" value="ftsY"/>
    <property type="match status" value="1"/>
</dbReference>
<sequence>MALRDLFRRRSESEAAAEAAPEQPAQETERQGFLARLRQGLARSTARLTEGLGALFTKRKLDDAALEELEELLISADLGVAAARRIIDSFRRTRFGREVTQDEIRAALAEEIAAILAPVAVPLIPEPEHAPHVVLVVGVNGTGKTTTIAKLAALWKGEGLSPLLVAGDTFRAAAVEQLRVWGERIGCPVVSGADGADPAGLAFDALKRAREQSADVLLIDTAGRLHNKADLMAELAKVVRVLRKLDPSAPHSVLLVLDATTGQNALQQVRVFREMCEVTGLVVTKLDGSAKGGVVVALAQEFGLPVHAVGVGERAEDLRPFEAKAFARSLVGLEDAQVG</sequence>
<dbReference type="SMART" id="SM00963">
    <property type="entry name" value="SRP54_N"/>
    <property type="match status" value="1"/>
</dbReference>
<dbReference type="GO" id="GO:0005047">
    <property type="term" value="F:signal recognition particle binding"/>
    <property type="evidence" value="ECO:0007669"/>
    <property type="project" value="TreeGrafter"/>
</dbReference>
<evidence type="ECO:0000256" key="1">
    <source>
        <dbReference type="ARBA" id="ARBA00004515"/>
    </source>
</evidence>
<dbReference type="Proteomes" id="UP000694001">
    <property type="component" value="Chromosome"/>
</dbReference>
<dbReference type="SMART" id="SM00962">
    <property type="entry name" value="SRP54"/>
    <property type="match status" value="1"/>
</dbReference>
<feature type="domain" description="Signal recognition particle SRP54 helical bundle" evidence="15">
    <location>
        <begin position="37"/>
        <end position="116"/>
    </location>
</feature>
<feature type="compositionally biased region" description="Low complexity" evidence="12">
    <location>
        <begin position="14"/>
        <end position="26"/>
    </location>
</feature>
<evidence type="ECO:0000313" key="17">
    <source>
        <dbReference type="Proteomes" id="UP000694001"/>
    </source>
</evidence>
<proteinExistence type="inferred from homology"/>
<feature type="domain" description="AAA+ ATPase" evidence="13">
    <location>
        <begin position="130"/>
        <end position="288"/>
    </location>
</feature>
<evidence type="ECO:0000256" key="6">
    <source>
        <dbReference type="ARBA" id="ARBA00023134"/>
    </source>
</evidence>
<keyword evidence="5 11" id="KW-0378">Hydrolase</keyword>
<feature type="compositionally biased region" description="Basic and acidic residues" evidence="12">
    <location>
        <begin position="1"/>
        <end position="13"/>
    </location>
</feature>
<dbReference type="GO" id="GO:0003924">
    <property type="term" value="F:GTPase activity"/>
    <property type="evidence" value="ECO:0007669"/>
    <property type="project" value="UniProtKB-UniRule"/>
</dbReference>
<dbReference type="GO" id="GO:0005737">
    <property type="term" value="C:cytoplasm"/>
    <property type="evidence" value="ECO:0007669"/>
    <property type="project" value="UniProtKB-SubCell"/>
</dbReference>
<dbReference type="EMBL" id="CP076448">
    <property type="protein sequence ID" value="QXM24348.1"/>
    <property type="molecule type" value="Genomic_DNA"/>
</dbReference>
<evidence type="ECO:0000256" key="10">
    <source>
        <dbReference type="ARBA" id="ARBA00053570"/>
    </source>
</evidence>
<evidence type="ECO:0000256" key="11">
    <source>
        <dbReference type="HAMAP-Rule" id="MF_00920"/>
    </source>
</evidence>
<comment type="function">
    <text evidence="10 11">Involved in targeting and insertion of nascent membrane proteins into the cytoplasmic membrane. Acts as a receptor for the complex formed by the signal recognition particle (SRP) and the ribosome-nascent chain (RNC). Interaction with SRP-RNC leads to the transfer of the RNC complex to the Sec translocase for insertion into the membrane, the hydrolysis of GTP by both Ffh and FtsY, and the dissociation of the SRP-FtsY complex into the individual components.</text>
</comment>
<keyword evidence="6 11" id="KW-0342">GTP-binding</keyword>
<evidence type="ECO:0000259" key="15">
    <source>
        <dbReference type="SMART" id="SM00963"/>
    </source>
</evidence>
<dbReference type="PANTHER" id="PTHR43134:SF1">
    <property type="entry name" value="SIGNAL RECOGNITION PARTICLE RECEPTOR SUBUNIT ALPHA"/>
    <property type="match status" value="1"/>
</dbReference>
<dbReference type="FunFam" id="3.40.50.300:FF:000053">
    <property type="entry name" value="Signal recognition particle receptor FtsY"/>
    <property type="match status" value="1"/>
</dbReference>
<name>A0A975U2U8_9PROT</name>
<dbReference type="AlphaFoldDB" id="A0A975U2U8"/>
<organism evidence="16 17">
    <name type="scientific">Elioraea tepida</name>
    <dbReference type="NCBI Taxonomy" id="2843330"/>
    <lineage>
        <taxon>Bacteria</taxon>
        <taxon>Pseudomonadati</taxon>
        <taxon>Pseudomonadota</taxon>
        <taxon>Alphaproteobacteria</taxon>
        <taxon>Acetobacterales</taxon>
        <taxon>Elioraeaceae</taxon>
        <taxon>Elioraea</taxon>
    </lineage>
</organism>
<feature type="domain" description="SRP54-type proteins GTP-binding" evidence="14">
    <location>
        <begin position="131"/>
        <end position="332"/>
    </location>
</feature>
<feature type="binding site" evidence="11">
    <location>
        <begin position="220"/>
        <end position="224"/>
    </location>
    <ligand>
        <name>GTP</name>
        <dbReference type="ChEBI" id="CHEBI:37565"/>
    </ligand>
</feature>